<dbReference type="InParanoid" id="A0A078B9Z5"/>
<keyword evidence="3" id="KW-0812">Transmembrane</keyword>
<dbReference type="SMART" id="SM00454">
    <property type="entry name" value="SAM"/>
    <property type="match status" value="1"/>
</dbReference>
<dbReference type="InterPro" id="IPR001660">
    <property type="entry name" value="SAM"/>
</dbReference>
<dbReference type="AlphaFoldDB" id="A0A078B9Z5"/>
<organism evidence="5 6">
    <name type="scientific">Stylonychia lemnae</name>
    <name type="common">Ciliate</name>
    <dbReference type="NCBI Taxonomy" id="5949"/>
    <lineage>
        <taxon>Eukaryota</taxon>
        <taxon>Sar</taxon>
        <taxon>Alveolata</taxon>
        <taxon>Ciliophora</taxon>
        <taxon>Intramacronucleata</taxon>
        <taxon>Spirotrichea</taxon>
        <taxon>Stichotrichia</taxon>
        <taxon>Sporadotrichida</taxon>
        <taxon>Oxytrichidae</taxon>
        <taxon>Stylonychinae</taxon>
        <taxon>Stylonychia</taxon>
    </lineage>
</organism>
<dbReference type="OrthoDB" id="313550at2759"/>
<keyword evidence="3" id="KW-0472">Membrane</keyword>
<protein>
    <submittedName>
        <fullName evidence="5">Sam domain containing protein</fullName>
    </submittedName>
</protein>
<feature type="coiled-coil region" evidence="1">
    <location>
        <begin position="42"/>
        <end position="69"/>
    </location>
</feature>
<accession>A0A078B9Z5</accession>
<feature type="region of interest" description="Disordered" evidence="2">
    <location>
        <begin position="1"/>
        <end position="29"/>
    </location>
</feature>
<keyword evidence="1" id="KW-0175">Coiled coil</keyword>
<feature type="domain" description="SAM" evidence="4">
    <location>
        <begin position="180"/>
        <end position="243"/>
    </location>
</feature>
<sequence>MKNTSTSFGNKTGGSLGNTANLPKSLLNKKNLKPSDVMIEETKMMEDRLEMIKKVMEQEKEKRDQMKQSNQGTMWRSATTKQTINGYSQMVLQHHKQKQPNLPPTTLILKDDESENRNTQKQTNKGMKGFINTQTLKKEILTDSNNSQASMQTQISASIHSNQPLAAANNLSKALQDQNDQFHEVDEFLKELNMLKYKDTFLDNGVEDMEIILELDEKHLEQMSIPLGHKLKILKKIKEVRKDRGLSVPDSRQGERQHVVKHQNLVSSETNTNTTMTTSFIDTSQPRKEKKKVAFADEPNVMTGGVGTDNQDKVKKVNNASSDTSTGNTLLEGDYDEQAAHNQFLEALNAWRNAGKKKEEPTNVESADNTNNVGTDNNSSTPVIKSEDQIQNKESSPPKKKNFLLNLGEDDDKGWVMDYNFAQFEEKEILPDEGLQDTRYAKKESCWNCYKMFPNTGGTADPVSQRQNTVVCNNANCKKKINKSMASYLQTKWYCNGKCVDLESKRDLGDKSIEFYKRSGDSEEDVGDDDFTHNSILLVKPTQYQNKKQTFSVIEIHNQSDYQCYQQLVFPQAPYSFRQSGNPTISDRIQDSPQCQYFVVKNNNSNVFINRNDLLFQNVFSSYSKSINDLFKGSQNLTNFSIIIDNTNLIWKIQNDYQIRLKHKANENNLVLLANQYGESADFDLDQFQLYSADREGHDKYQSNQSRRILYESPILTEDNDNSQLTQLEALQPIQLRSSIKVVYNVSDKYFILTVTFASLIVVLIAVLITIVVLYKRKRQEYKNFLKHKEKKMKGDYKKYEYLDGENETNQEGNNQNGQANVANKNQNQSTPQKIRDELNTETDDNVGEVRFTTQTNNNANNNNNLNSNALRTLENELDQMSFQKNNNEYLSQNGDDQGYYPKQYVRKQLQPQNQYRLIGSNQNRINDFNSNAGRVSGMTAKLKQAENGGDSSNQLTRKLTRSKNNPQGIYYIDDDSD</sequence>
<dbReference type="EMBL" id="CCKQ01019220">
    <property type="protein sequence ID" value="CDW91239.1"/>
    <property type="molecule type" value="Genomic_DNA"/>
</dbReference>
<dbReference type="Proteomes" id="UP000039865">
    <property type="component" value="Unassembled WGS sequence"/>
</dbReference>
<feature type="compositionally biased region" description="Polar residues" evidence="2">
    <location>
        <begin position="363"/>
        <end position="383"/>
    </location>
</feature>
<dbReference type="PROSITE" id="PS50105">
    <property type="entry name" value="SAM_DOMAIN"/>
    <property type="match status" value="1"/>
</dbReference>
<dbReference type="SUPFAM" id="SSF47769">
    <property type="entry name" value="SAM/Pointed domain"/>
    <property type="match status" value="1"/>
</dbReference>
<evidence type="ECO:0000313" key="6">
    <source>
        <dbReference type="Proteomes" id="UP000039865"/>
    </source>
</evidence>
<evidence type="ECO:0000259" key="4">
    <source>
        <dbReference type="PROSITE" id="PS50105"/>
    </source>
</evidence>
<dbReference type="CDD" id="cd09487">
    <property type="entry name" value="SAM_superfamily"/>
    <property type="match status" value="1"/>
</dbReference>
<evidence type="ECO:0000256" key="2">
    <source>
        <dbReference type="SAM" id="MobiDB-lite"/>
    </source>
</evidence>
<evidence type="ECO:0000256" key="3">
    <source>
        <dbReference type="SAM" id="Phobius"/>
    </source>
</evidence>
<name>A0A078B9Z5_STYLE</name>
<evidence type="ECO:0000256" key="1">
    <source>
        <dbReference type="SAM" id="Coils"/>
    </source>
</evidence>
<feature type="compositionally biased region" description="Polar residues" evidence="2">
    <location>
        <begin position="1"/>
        <end position="10"/>
    </location>
</feature>
<dbReference type="Gene3D" id="1.10.150.50">
    <property type="entry name" value="Transcription Factor, Ets-1"/>
    <property type="match status" value="1"/>
</dbReference>
<evidence type="ECO:0000313" key="5">
    <source>
        <dbReference type="EMBL" id="CDW91239.1"/>
    </source>
</evidence>
<feature type="region of interest" description="Disordered" evidence="2">
    <location>
        <begin position="944"/>
        <end position="978"/>
    </location>
</feature>
<feature type="transmembrane region" description="Helical" evidence="3">
    <location>
        <begin position="750"/>
        <end position="775"/>
    </location>
</feature>
<reference evidence="5 6" key="1">
    <citation type="submission" date="2014-06" db="EMBL/GenBank/DDBJ databases">
        <authorList>
            <person name="Swart Estienne"/>
        </authorList>
    </citation>
    <scope>NUCLEOTIDE SEQUENCE [LARGE SCALE GENOMIC DNA]</scope>
    <source>
        <strain evidence="5 6">130c</strain>
    </source>
</reference>
<keyword evidence="6" id="KW-1185">Reference proteome</keyword>
<feature type="compositionally biased region" description="Polar residues" evidence="2">
    <location>
        <begin position="950"/>
        <end position="968"/>
    </location>
</feature>
<feature type="compositionally biased region" description="Low complexity" evidence="2">
    <location>
        <begin position="810"/>
        <end position="829"/>
    </location>
</feature>
<feature type="region of interest" description="Disordered" evidence="2">
    <location>
        <begin position="355"/>
        <end position="406"/>
    </location>
</feature>
<feature type="region of interest" description="Disordered" evidence="2">
    <location>
        <begin position="96"/>
        <end position="124"/>
    </location>
</feature>
<feature type="region of interest" description="Disordered" evidence="2">
    <location>
        <begin position="807"/>
        <end position="831"/>
    </location>
</feature>
<dbReference type="InterPro" id="IPR013761">
    <property type="entry name" value="SAM/pointed_sf"/>
</dbReference>
<dbReference type="Pfam" id="PF07647">
    <property type="entry name" value="SAM_2"/>
    <property type="match status" value="1"/>
</dbReference>
<keyword evidence="3" id="KW-1133">Transmembrane helix</keyword>
<proteinExistence type="predicted"/>
<feature type="compositionally biased region" description="Basic and acidic residues" evidence="2">
    <location>
        <begin position="109"/>
        <end position="118"/>
    </location>
</feature>
<gene>
    <name evidence="5" type="primary">Contig3290.g3520</name>
    <name evidence="5" type="ORF">STYLEM_20392</name>
</gene>